<comment type="caution">
    <text evidence="1">The sequence shown here is derived from an EMBL/GenBank/DDBJ whole genome shotgun (WGS) entry which is preliminary data.</text>
</comment>
<dbReference type="EMBL" id="JACASE010000014">
    <property type="protein sequence ID" value="KAF6409935.1"/>
    <property type="molecule type" value="Genomic_DNA"/>
</dbReference>
<evidence type="ECO:0000313" key="1">
    <source>
        <dbReference type="EMBL" id="KAF6409935.1"/>
    </source>
</evidence>
<sequence>MRNSQCAQRSPCHASALFSRNGAEGPTPTMRFLRAQSWNSPCGWQKDFLTTSGGSSLWNFLGSTKRVGGLYSVRMPMWWTSIKWGPISMGLAPNSCILTVQRM</sequence>
<accession>A0A7J8CGD8</accession>
<proteinExistence type="predicted"/>
<reference evidence="1 2" key="1">
    <citation type="journal article" date="2020" name="Nature">
        <title>Six reference-quality genomes reveal evolution of bat adaptations.</title>
        <authorList>
            <person name="Jebb D."/>
            <person name="Huang Z."/>
            <person name="Pippel M."/>
            <person name="Hughes G.M."/>
            <person name="Lavrichenko K."/>
            <person name="Devanna P."/>
            <person name="Winkler S."/>
            <person name="Jermiin L.S."/>
            <person name="Skirmuntt E.C."/>
            <person name="Katzourakis A."/>
            <person name="Burkitt-Gray L."/>
            <person name="Ray D.A."/>
            <person name="Sullivan K.A.M."/>
            <person name="Roscito J.G."/>
            <person name="Kirilenko B.M."/>
            <person name="Davalos L.M."/>
            <person name="Corthals A.P."/>
            <person name="Power M.L."/>
            <person name="Jones G."/>
            <person name="Ransome R.D."/>
            <person name="Dechmann D.K.N."/>
            <person name="Locatelli A.G."/>
            <person name="Puechmaille S.J."/>
            <person name="Fedrigo O."/>
            <person name="Jarvis E.D."/>
            <person name="Hiller M."/>
            <person name="Vernes S.C."/>
            <person name="Myers E.W."/>
            <person name="Teeling E.C."/>
        </authorList>
    </citation>
    <scope>NUCLEOTIDE SEQUENCE [LARGE SCALE GENOMIC DNA]</scope>
    <source>
        <strain evidence="1">MRouAeg1</strain>
        <tissue evidence="1">Muscle</tissue>
    </source>
</reference>
<gene>
    <name evidence="1" type="ORF">HJG63_005610</name>
</gene>
<dbReference type="Proteomes" id="UP000593571">
    <property type="component" value="Unassembled WGS sequence"/>
</dbReference>
<organism evidence="1 2">
    <name type="scientific">Rousettus aegyptiacus</name>
    <name type="common">Egyptian fruit bat</name>
    <name type="synonym">Pteropus aegyptiacus</name>
    <dbReference type="NCBI Taxonomy" id="9407"/>
    <lineage>
        <taxon>Eukaryota</taxon>
        <taxon>Metazoa</taxon>
        <taxon>Chordata</taxon>
        <taxon>Craniata</taxon>
        <taxon>Vertebrata</taxon>
        <taxon>Euteleostomi</taxon>
        <taxon>Mammalia</taxon>
        <taxon>Eutheria</taxon>
        <taxon>Laurasiatheria</taxon>
        <taxon>Chiroptera</taxon>
        <taxon>Yinpterochiroptera</taxon>
        <taxon>Pteropodoidea</taxon>
        <taxon>Pteropodidae</taxon>
        <taxon>Rousettinae</taxon>
        <taxon>Rousettus</taxon>
    </lineage>
</organism>
<evidence type="ECO:0000313" key="2">
    <source>
        <dbReference type="Proteomes" id="UP000593571"/>
    </source>
</evidence>
<dbReference type="AlphaFoldDB" id="A0A7J8CGD8"/>
<protein>
    <submittedName>
        <fullName evidence="1">GINS complex subunit 3</fullName>
    </submittedName>
</protein>
<name>A0A7J8CGD8_ROUAE</name>
<keyword evidence="2" id="KW-1185">Reference proteome</keyword>